<dbReference type="RefSeq" id="WP_138390743.1">
    <property type="nucleotide sequence ID" value="NZ_CP054022.1"/>
</dbReference>
<organism evidence="2 3">
    <name type="scientific">Rhizobium indicum</name>
    <dbReference type="NCBI Taxonomy" id="2583231"/>
    <lineage>
        <taxon>Bacteria</taxon>
        <taxon>Pseudomonadati</taxon>
        <taxon>Pseudomonadota</taxon>
        <taxon>Alphaproteobacteria</taxon>
        <taxon>Hyphomicrobiales</taxon>
        <taxon>Rhizobiaceae</taxon>
        <taxon>Rhizobium/Agrobacterium group</taxon>
        <taxon>Rhizobium</taxon>
    </lineage>
</organism>
<geneLocation type="plasmid" evidence="2 3">
    <name>pPR12A201</name>
</geneLocation>
<sequence length="198" mass="21674">MKTPQRKFIVEFKSGRRPTKGQTNSIWGDTDLKAFNREVEDKAPHPFNSNAAHGLPDEAGDMASDAMNSGSARKHPGEANVAQTLISSSDGAKVDVPKQHATTVPTAKVVAQVQESQTVFQPERISNGTLRKRVRRGPVSTGKSKPRSTKSVTARVAVSFEEVTALDAENKRLKRLLAEQLLAQNLQLTKMLERFDVA</sequence>
<evidence type="ECO:0008006" key="4">
    <source>
        <dbReference type="Google" id="ProtNLM"/>
    </source>
</evidence>
<evidence type="ECO:0000313" key="2">
    <source>
        <dbReference type="EMBL" id="QKK20376.1"/>
    </source>
</evidence>
<keyword evidence="2" id="KW-0614">Plasmid</keyword>
<protein>
    <recommendedName>
        <fullName evidence="4">Transposase</fullName>
    </recommendedName>
</protein>
<keyword evidence="3" id="KW-1185">Reference proteome</keyword>
<feature type="region of interest" description="Disordered" evidence="1">
    <location>
        <begin position="40"/>
        <end position="76"/>
    </location>
</feature>
<proteinExistence type="predicted"/>
<dbReference type="Proteomes" id="UP000305673">
    <property type="component" value="Plasmid pPR12A201"/>
</dbReference>
<name>A0ABX6PNW5_9HYPH</name>
<evidence type="ECO:0000256" key="1">
    <source>
        <dbReference type="SAM" id="MobiDB-lite"/>
    </source>
</evidence>
<accession>A0ABX6PNW5</accession>
<gene>
    <name evidence="2" type="ORF">FFM53_028615</name>
</gene>
<dbReference type="EMBL" id="CP054022">
    <property type="protein sequence ID" value="QKK20376.1"/>
    <property type="molecule type" value="Genomic_DNA"/>
</dbReference>
<reference evidence="2 3" key="1">
    <citation type="submission" date="2020-05" db="EMBL/GenBank/DDBJ databases">
        <title>Genome sequences of pea root nodulating Rhizobium spp.</title>
        <authorList>
            <person name="Rahi P."/>
        </authorList>
    </citation>
    <scope>NUCLEOTIDE SEQUENCE [LARGE SCALE GENOMIC DNA]</scope>
    <source>
        <strain evidence="3">JKLM 12A2</strain>
        <plasmid evidence="2 3">pPR12A201</plasmid>
    </source>
</reference>
<evidence type="ECO:0000313" key="3">
    <source>
        <dbReference type="Proteomes" id="UP000305673"/>
    </source>
</evidence>